<dbReference type="EMBL" id="SMGR01000003">
    <property type="protein sequence ID" value="TCL00351.1"/>
    <property type="molecule type" value="Genomic_DNA"/>
</dbReference>
<accession>A0A4R1N1X2</accession>
<gene>
    <name evidence="1" type="ORF">BXY66_2992</name>
</gene>
<protein>
    <submittedName>
        <fullName evidence="1">Uncharacterized protein</fullName>
    </submittedName>
</protein>
<dbReference type="AlphaFoldDB" id="A0A4R1N1X2"/>
<evidence type="ECO:0000313" key="1">
    <source>
        <dbReference type="EMBL" id="TCL00351.1"/>
    </source>
</evidence>
<dbReference type="RefSeq" id="WP_132861138.1">
    <property type="nucleotide sequence ID" value="NZ_SMGR01000003.1"/>
</dbReference>
<name>A0A4R1N1X2_9RHOB</name>
<comment type="caution">
    <text evidence="1">The sequence shown here is derived from an EMBL/GenBank/DDBJ whole genome shotgun (WGS) entry which is preliminary data.</text>
</comment>
<keyword evidence="2" id="KW-1185">Reference proteome</keyword>
<proteinExistence type="predicted"/>
<sequence length="135" mass="14948">MEHLSLLAKVRKLYPATTAAGQDLVMRAADLRLCRGLPLAATPHLLTAANRRFNSALEETARCAARETNEHNPENLMKFIAGFLAKVAMVSPQWHEVFPTIIDAMYRANFATPSLFEKAIEREIGIVPDAYIIAA</sequence>
<dbReference type="Proteomes" id="UP000295673">
    <property type="component" value="Unassembled WGS sequence"/>
</dbReference>
<organism evidence="1 2">
    <name type="scientific">Shimia isoporae</name>
    <dbReference type="NCBI Taxonomy" id="647720"/>
    <lineage>
        <taxon>Bacteria</taxon>
        <taxon>Pseudomonadati</taxon>
        <taxon>Pseudomonadota</taxon>
        <taxon>Alphaproteobacteria</taxon>
        <taxon>Rhodobacterales</taxon>
        <taxon>Roseobacteraceae</taxon>
    </lineage>
</organism>
<evidence type="ECO:0000313" key="2">
    <source>
        <dbReference type="Proteomes" id="UP000295673"/>
    </source>
</evidence>
<reference evidence="1 2" key="1">
    <citation type="submission" date="2019-03" db="EMBL/GenBank/DDBJ databases">
        <title>Genomic Encyclopedia of Archaeal and Bacterial Type Strains, Phase II (KMG-II): from individual species to whole genera.</title>
        <authorList>
            <person name="Goeker M."/>
        </authorList>
    </citation>
    <scope>NUCLEOTIDE SEQUENCE [LARGE SCALE GENOMIC DNA]</scope>
    <source>
        <strain evidence="1 2">DSM 26433</strain>
    </source>
</reference>